<evidence type="ECO:0000313" key="2">
    <source>
        <dbReference type="EMBL" id="GBF92362.1"/>
    </source>
</evidence>
<sequence>METIVSAEIRPRVSATGPKKVADAAAEGSGAAPAGISTRGLNPLLLGVIPSREAFQESSHYPILVTNSPFIEGKQVIDGNSSYTENIEGINTRVMDFESEVTYGKLRIDIRSVKSTRPGFFDGKKRFVEVAVQAQFKRECKTDSLCIGQELQNDVALPVWMRQVLLNTAAKAFSSTTRVEVEGTPRYFMNPVLAACQLINVSRPGEEPTLEDAKEDVRLMLPKAVDSHGNPLPSEKRRKWCDVPANVCSASYKPGLVYTFKFWQHYADFGDYRLSVGWLNLDLSVFMNRFPMQLTVKDVDSNTYAFSVLVWHERLVYGAGAKGLEAGAAAAQLGGGSGGGGGGPGVGSRLFAGMGRMLGGGK</sequence>
<gene>
    <name evidence="2" type="ORF">Rsub_05564</name>
</gene>
<dbReference type="Pfam" id="PF08588">
    <property type="entry name" value="Duc1"/>
    <property type="match status" value="1"/>
</dbReference>
<dbReference type="PANTHER" id="PTHR34826">
    <property type="entry name" value="UPF0590 PROTEIN C409.17C"/>
    <property type="match status" value="1"/>
</dbReference>
<dbReference type="EMBL" id="BDRX01000031">
    <property type="protein sequence ID" value="GBF92362.1"/>
    <property type="molecule type" value="Genomic_DNA"/>
</dbReference>
<protein>
    <recommendedName>
        <fullName evidence="1">Domain of unknown function at the cortex 1 domain-containing protein</fullName>
    </recommendedName>
</protein>
<dbReference type="InParanoid" id="A0A2V0P0B6"/>
<dbReference type="OrthoDB" id="42898at2759"/>
<dbReference type="InterPro" id="IPR013897">
    <property type="entry name" value="Duc1"/>
</dbReference>
<evidence type="ECO:0000259" key="1">
    <source>
        <dbReference type="Pfam" id="PF08588"/>
    </source>
</evidence>
<dbReference type="PANTHER" id="PTHR34826:SF2">
    <property type="entry name" value="UPF0590 PROTEIN C409.17C"/>
    <property type="match status" value="1"/>
</dbReference>
<comment type="caution">
    <text evidence="2">The sequence shown here is derived from an EMBL/GenBank/DDBJ whole genome shotgun (WGS) entry which is preliminary data.</text>
</comment>
<accession>A0A2V0P0B6</accession>
<proteinExistence type="predicted"/>
<evidence type="ECO:0000313" key="3">
    <source>
        <dbReference type="Proteomes" id="UP000247498"/>
    </source>
</evidence>
<dbReference type="AlphaFoldDB" id="A0A2V0P0B6"/>
<reference evidence="2 3" key="1">
    <citation type="journal article" date="2018" name="Sci. Rep.">
        <title>Raphidocelis subcapitata (=Pseudokirchneriella subcapitata) provides an insight into genome evolution and environmental adaptations in the Sphaeropleales.</title>
        <authorList>
            <person name="Suzuki S."/>
            <person name="Yamaguchi H."/>
            <person name="Nakajima N."/>
            <person name="Kawachi M."/>
        </authorList>
    </citation>
    <scope>NUCLEOTIDE SEQUENCE [LARGE SCALE GENOMIC DNA]</scope>
    <source>
        <strain evidence="2 3">NIES-35</strain>
    </source>
</reference>
<dbReference type="Proteomes" id="UP000247498">
    <property type="component" value="Unassembled WGS sequence"/>
</dbReference>
<keyword evidence="3" id="KW-1185">Reference proteome</keyword>
<organism evidence="2 3">
    <name type="scientific">Raphidocelis subcapitata</name>
    <dbReference type="NCBI Taxonomy" id="307507"/>
    <lineage>
        <taxon>Eukaryota</taxon>
        <taxon>Viridiplantae</taxon>
        <taxon>Chlorophyta</taxon>
        <taxon>core chlorophytes</taxon>
        <taxon>Chlorophyceae</taxon>
        <taxon>CS clade</taxon>
        <taxon>Sphaeropleales</taxon>
        <taxon>Selenastraceae</taxon>
        <taxon>Raphidocelis</taxon>
    </lineage>
</organism>
<name>A0A2V0P0B6_9CHLO</name>
<feature type="domain" description="Domain of unknown function at the cortex 1" evidence="1">
    <location>
        <begin position="81"/>
        <end position="312"/>
    </location>
</feature>